<evidence type="ECO:0000256" key="1">
    <source>
        <dbReference type="ARBA" id="ARBA00004141"/>
    </source>
</evidence>
<keyword evidence="5" id="KW-0472">Membrane</keyword>
<evidence type="ECO:0000313" key="9">
    <source>
        <dbReference type="EMBL" id="CAB3979246.1"/>
    </source>
</evidence>
<evidence type="ECO:0000256" key="2">
    <source>
        <dbReference type="ARBA" id="ARBA00022692"/>
    </source>
</evidence>
<evidence type="ECO:0000256" key="8">
    <source>
        <dbReference type="RuleBase" id="RU000688"/>
    </source>
</evidence>
<keyword evidence="10" id="KW-1185">Reference proteome</keyword>
<comment type="subcellular location">
    <subcellularLocation>
        <location evidence="1">Membrane</location>
        <topology evidence="1">Multi-pass membrane protein</topology>
    </subcellularLocation>
</comment>
<sequence length="377" mass="42717">MNFTTAKPNWPDMNESIISREKWGSVVLQLCLFCLIAVVGFVANVLVLMAASQLCKHRTHRSTRSTYYIINLAIADLAIILVALPTDMITHFTSWPFGEFPCKFLYPLRDVFVFVAIMTVTGLSIERYWVITGPFKTKPNPKHARIIIVSIWIVGYLFVGLPMVFVMQLIDETGDGRFIFCDPEWSSNTEQKIHVLLSIACIVLPACIITFCYIRIAKSLQRLQTRRTSFVSSEGKPTTSVFSLVEQSKKVAKMLVIIVLAFCCCVLPFTTFALAAQFGAGGDHNLLYALFVSLFFAHSAVNPVILIIMSKEYRLEVVKIVRALRDVCWKAETLRTYFTHLRAQTDYRQHRKESDNRAQLVDAPAIDGEPQQRSTEL</sequence>
<comment type="similarity">
    <text evidence="8">Belongs to the G-protein coupled receptor 1 family.</text>
</comment>
<dbReference type="PROSITE" id="PS50262">
    <property type="entry name" value="G_PROTEIN_RECEP_F1_2"/>
    <property type="match status" value="1"/>
</dbReference>
<evidence type="ECO:0000256" key="6">
    <source>
        <dbReference type="ARBA" id="ARBA00023170"/>
    </source>
</evidence>
<dbReference type="GO" id="GO:0004930">
    <property type="term" value="F:G protein-coupled receptor activity"/>
    <property type="evidence" value="ECO:0007669"/>
    <property type="project" value="UniProtKB-KW"/>
</dbReference>
<keyword evidence="2 8" id="KW-0812">Transmembrane</keyword>
<evidence type="ECO:0000256" key="7">
    <source>
        <dbReference type="ARBA" id="ARBA00023224"/>
    </source>
</evidence>
<dbReference type="PROSITE" id="PS00237">
    <property type="entry name" value="G_PROTEIN_RECEP_F1_1"/>
    <property type="match status" value="1"/>
</dbReference>
<dbReference type="GO" id="GO:0005886">
    <property type="term" value="C:plasma membrane"/>
    <property type="evidence" value="ECO:0007669"/>
    <property type="project" value="TreeGrafter"/>
</dbReference>
<protein>
    <submittedName>
        <fullName evidence="9">Neuropeptide FF receptor 2-like</fullName>
    </submittedName>
</protein>
<dbReference type="PRINTS" id="PR00237">
    <property type="entry name" value="GPCRRHODOPSN"/>
</dbReference>
<dbReference type="EMBL" id="CACRXK020000180">
    <property type="protein sequence ID" value="CAB3979246.1"/>
    <property type="molecule type" value="Genomic_DNA"/>
</dbReference>
<evidence type="ECO:0000256" key="5">
    <source>
        <dbReference type="ARBA" id="ARBA00023136"/>
    </source>
</evidence>
<comment type="caution">
    <text evidence="9">The sequence shown here is derived from an EMBL/GenBank/DDBJ whole genome shotgun (WGS) entry which is preliminary data.</text>
</comment>
<reference evidence="9" key="1">
    <citation type="submission" date="2020-04" db="EMBL/GenBank/DDBJ databases">
        <authorList>
            <person name="Alioto T."/>
            <person name="Alioto T."/>
            <person name="Gomez Garrido J."/>
        </authorList>
    </citation>
    <scope>NUCLEOTIDE SEQUENCE</scope>
    <source>
        <strain evidence="9">A484AB</strain>
    </source>
</reference>
<dbReference type="SUPFAM" id="SSF81321">
    <property type="entry name" value="Family A G protein-coupled receptor-like"/>
    <property type="match status" value="1"/>
</dbReference>
<keyword evidence="6 8" id="KW-0675">Receptor</keyword>
<gene>
    <name evidence="9" type="ORF">PACLA_8A061450</name>
</gene>
<dbReference type="AlphaFoldDB" id="A0A6S7FTW7"/>
<proteinExistence type="inferred from homology"/>
<dbReference type="PANTHER" id="PTHR45695">
    <property type="entry name" value="LEUCOKININ RECEPTOR-RELATED"/>
    <property type="match status" value="1"/>
</dbReference>
<dbReference type="InterPro" id="IPR017452">
    <property type="entry name" value="GPCR_Rhodpsn_7TM"/>
</dbReference>
<keyword evidence="7 8" id="KW-0807">Transducer</keyword>
<evidence type="ECO:0000256" key="4">
    <source>
        <dbReference type="ARBA" id="ARBA00023040"/>
    </source>
</evidence>
<keyword evidence="3" id="KW-1133">Transmembrane helix</keyword>
<accession>A0A6S7FTW7</accession>
<keyword evidence="4 8" id="KW-0297">G-protein coupled receptor</keyword>
<dbReference type="Pfam" id="PF00001">
    <property type="entry name" value="7tm_1"/>
    <property type="match status" value="1"/>
</dbReference>
<dbReference type="Proteomes" id="UP001152795">
    <property type="component" value="Unassembled WGS sequence"/>
</dbReference>
<dbReference type="PANTHER" id="PTHR45695:SF9">
    <property type="entry name" value="LEUCOKININ RECEPTOR"/>
    <property type="match status" value="1"/>
</dbReference>
<dbReference type="InterPro" id="IPR000276">
    <property type="entry name" value="GPCR_Rhodpsn"/>
</dbReference>
<dbReference type="Gene3D" id="1.20.1070.10">
    <property type="entry name" value="Rhodopsin 7-helix transmembrane proteins"/>
    <property type="match status" value="1"/>
</dbReference>
<dbReference type="CDD" id="cd00637">
    <property type="entry name" value="7tm_classA_rhodopsin-like"/>
    <property type="match status" value="1"/>
</dbReference>
<organism evidence="9 10">
    <name type="scientific">Paramuricea clavata</name>
    <name type="common">Red gorgonian</name>
    <name type="synonym">Violescent sea-whip</name>
    <dbReference type="NCBI Taxonomy" id="317549"/>
    <lineage>
        <taxon>Eukaryota</taxon>
        <taxon>Metazoa</taxon>
        <taxon>Cnidaria</taxon>
        <taxon>Anthozoa</taxon>
        <taxon>Octocorallia</taxon>
        <taxon>Malacalcyonacea</taxon>
        <taxon>Plexauridae</taxon>
        <taxon>Paramuricea</taxon>
    </lineage>
</organism>
<dbReference type="OrthoDB" id="5987936at2759"/>
<evidence type="ECO:0000256" key="3">
    <source>
        <dbReference type="ARBA" id="ARBA00022989"/>
    </source>
</evidence>
<evidence type="ECO:0000313" key="10">
    <source>
        <dbReference type="Proteomes" id="UP001152795"/>
    </source>
</evidence>
<name>A0A6S7FTW7_PARCT</name>